<dbReference type="InterPro" id="IPR001414">
    <property type="entry name" value="GPR143"/>
</dbReference>
<dbReference type="SUPFAM" id="SSF81321">
    <property type="entry name" value="Family A G protein-coupled receptor-like"/>
    <property type="match status" value="1"/>
</dbReference>
<accession>A0AAE1BVY5</accession>
<evidence type="ECO:0000256" key="4">
    <source>
        <dbReference type="ARBA" id="ARBA00023136"/>
    </source>
</evidence>
<keyword evidence="9" id="KW-1185">Reference proteome</keyword>
<evidence type="ECO:0000313" key="9">
    <source>
        <dbReference type="Proteomes" id="UP001286313"/>
    </source>
</evidence>
<dbReference type="GO" id="GO:0072545">
    <property type="term" value="F:L-tyrosine binding"/>
    <property type="evidence" value="ECO:0007669"/>
    <property type="project" value="InterPro"/>
</dbReference>
<dbReference type="GO" id="GO:0072544">
    <property type="term" value="F:L-DOPA binding"/>
    <property type="evidence" value="ECO:0007669"/>
    <property type="project" value="InterPro"/>
</dbReference>
<feature type="transmembrane region" description="Helical" evidence="6">
    <location>
        <begin position="204"/>
        <end position="225"/>
    </location>
</feature>
<organism evidence="8 9">
    <name type="scientific">Petrolisthes cinctipes</name>
    <name type="common">Flat porcelain crab</name>
    <dbReference type="NCBI Taxonomy" id="88211"/>
    <lineage>
        <taxon>Eukaryota</taxon>
        <taxon>Metazoa</taxon>
        <taxon>Ecdysozoa</taxon>
        <taxon>Arthropoda</taxon>
        <taxon>Crustacea</taxon>
        <taxon>Multicrustacea</taxon>
        <taxon>Malacostraca</taxon>
        <taxon>Eumalacostraca</taxon>
        <taxon>Eucarida</taxon>
        <taxon>Decapoda</taxon>
        <taxon>Pleocyemata</taxon>
        <taxon>Anomura</taxon>
        <taxon>Galatheoidea</taxon>
        <taxon>Porcellanidae</taxon>
        <taxon>Petrolisthes</taxon>
    </lineage>
</organism>
<feature type="transmembrane region" description="Helical" evidence="6">
    <location>
        <begin position="81"/>
        <end position="105"/>
    </location>
</feature>
<dbReference type="GO" id="GO:0032438">
    <property type="term" value="P:melanosome organization"/>
    <property type="evidence" value="ECO:0007669"/>
    <property type="project" value="TreeGrafter"/>
</dbReference>
<dbReference type="Proteomes" id="UP001286313">
    <property type="component" value="Unassembled WGS sequence"/>
</dbReference>
<feature type="transmembrane region" description="Helical" evidence="6">
    <location>
        <begin position="29"/>
        <end position="48"/>
    </location>
</feature>
<proteinExistence type="predicted"/>
<dbReference type="Gene3D" id="1.20.1070.10">
    <property type="entry name" value="Rhodopsin 7-helix transmembrane proteins"/>
    <property type="match status" value="1"/>
</dbReference>
<evidence type="ECO:0000256" key="1">
    <source>
        <dbReference type="ARBA" id="ARBA00004370"/>
    </source>
</evidence>
<name>A0AAE1BVY5_PETCI</name>
<sequence>MASPTIESLCCLSSKNAFSKDFLSDFQSVPYNVVSILAAVLGISGALYQMVPWFHQSEGNNSIEGNRSRGGRSLRTRGRAIIQWLALADLLASLGILIRSASWLADDTFGSNPDDSTLGQCFCIVTSAMIHYFYTATYMWSFVYALDVRLAMSPTPPLPSTLYHLLAWVPPLALCLLGLLVLYLPDLNCHSESVNPYMRFLPNYLSSFLPIVFVMLVNPVLYCLAFSRVQTQIVSVRGRYTQSERKIVDGLFKKFFLINLVFYVCWLPNIINGVVLWTAWDNLPKVFILTVWYMMAVLNPLQAVLNSVVYRRWSSGPLSPRHHQNPLPSHSWPLQAPSPTPRPHDLSDDDDDGDDADPKQSPLSVPQHLHHERTPLLPHPQDSPQGIIGTSRRGNRYNE</sequence>
<evidence type="ECO:0000256" key="2">
    <source>
        <dbReference type="ARBA" id="ARBA00022692"/>
    </source>
</evidence>
<dbReference type="PRINTS" id="PR00965">
    <property type="entry name" value="OCULARALBNSM"/>
</dbReference>
<dbReference type="GO" id="GO:0035643">
    <property type="term" value="F:L-DOPA receptor activity"/>
    <property type="evidence" value="ECO:0007669"/>
    <property type="project" value="TreeGrafter"/>
</dbReference>
<keyword evidence="3 6" id="KW-1133">Transmembrane helix</keyword>
<feature type="transmembrane region" description="Helical" evidence="6">
    <location>
        <begin position="117"/>
        <end position="141"/>
    </location>
</feature>
<feature type="region of interest" description="Disordered" evidence="5">
    <location>
        <begin position="320"/>
        <end position="399"/>
    </location>
</feature>
<dbReference type="Pfam" id="PF02101">
    <property type="entry name" value="Ocular_alb"/>
    <property type="match status" value="1"/>
</dbReference>
<gene>
    <name evidence="8" type="ORF">Pcinc_037717</name>
</gene>
<comment type="subcellular location">
    <subcellularLocation>
        <location evidence="1">Membrane</location>
    </subcellularLocation>
</comment>
<feature type="transmembrane region" description="Helical" evidence="6">
    <location>
        <begin position="255"/>
        <end position="280"/>
    </location>
</feature>
<dbReference type="GO" id="GO:0035240">
    <property type="term" value="F:dopamine binding"/>
    <property type="evidence" value="ECO:0007669"/>
    <property type="project" value="InterPro"/>
</dbReference>
<reference evidence="8" key="1">
    <citation type="submission" date="2023-10" db="EMBL/GenBank/DDBJ databases">
        <title>Genome assemblies of two species of porcelain crab, Petrolisthes cinctipes and Petrolisthes manimaculis (Anomura: Porcellanidae).</title>
        <authorList>
            <person name="Angst P."/>
        </authorList>
    </citation>
    <scope>NUCLEOTIDE SEQUENCE</scope>
    <source>
        <strain evidence="8">PB745_01</strain>
        <tissue evidence="8">Gill</tissue>
    </source>
</reference>
<dbReference type="PROSITE" id="PS50262">
    <property type="entry name" value="G_PROTEIN_RECEP_F1_2"/>
    <property type="match status" value="1"/>
</dbReference>
<feature type="domain" description="G-protein coupled receptors family 1 profile" evidence="7">
    <location>
        <begin position="59"/>
        <end position="310"/>
    </location>
</feature>
<keyword evidence="4 6" id="KW-0472">Membrane</keyword>
<dbReference type="AlphaFoldDB" id="A0AAE1BVY5"/>
<feature type="transmembrane region" description="Helical" evidence="6">
    <location>
        <begin position="286"/>
        <end position="305"/>
    </location>
</feature>
<evidence type="ECO:0000256" key="3">
    <source>
        <dbReference type="ARBA" id="ARBA00022989"/>
    </source>
</evidence>
<dbReference type="InterPro" id="IPR017452">
    <property type="entry name" value="GPCR_Rhodpsn_7TM"/>
</dbReference>
<dbReference type="GO" id="GO:0005886">
    <property type="term" value="C:plasma membrane"/>
    <property type="evidence" value="ECO:0007669"/>
    <property type="project" value="TreeGrafter"/>
</dbReference>
<dbReference type="EMBL" id="JAWQEG010006047">
    <property type="protein sequence ID" value="KAK3855910.1"/>
    <property type="molecule type" value="Genomic_DNA"/>
</dbReference>
<protein>
    <recommendedName>
        <fullName evidence="7">G-protein coupled receptors family 1 profile domain-containing protein</fullName>
    </recommendedName>
</protein>
<evidence type="ECO:0000256" key="5">
    <source>
        <dbReference type="SAM" id="MobiDB-lite"/>
    </source>
</evidence>
<dbReference type="PANTHER" id="PTHR15177">
    <property type="entry name" value="G-PROTEIN COUPLED RECEPTOR 143"/>
    <property type="match status" value="1"/>
</dbReference>
<comment type="caution">
    <text evidence="8">The sequence shown here is derived from an EMBL/GenBank/DDBJ whole genome shotgun (WGS) entry which is preliminary data.</text>
</comment>
<dbReference type="PANTHER" id="PTHR15177:SF2">
    <property type="entry name" value="G-PROTEIN COUPLED RECEPTOR 143"/>
    <property type="match status" value="1"/>
</dbReference>
<dbReference type="GO" id="GO:0050848">
    <property type="term" value="P:regulation of calcium-mediated signaling"/>
    <property type="evidence" value="ECO:0007669"/>
    <property type="project" value="TreeGrafter"/>
</dbReference>
<evidence type="ECO:0000259" key="7">
    <source>
        <dbReference type="PROSITE" id="PS50262"/>
    </source>
</evidence>
<feature type="transmembrane region" description="Helical" evidence="6">
    <location>
        <begin position="162"/>
        <end position="184"/>
    </location>
</feature>
<keyword evidence="2 6" id="KW-0812">Transmembrane</keyword>
<evidence type="ECO:0000313" key="8">
    <source>
        <dbReference type="EMBL" id="KAK3855910.1"/>
    </source>
</evidence>
<evidence type="ECO:0000256" key="6">
    <source>
        <dbReference type="SAM" id="Phobius"/>
    </source>
</evidence>